<dbReference type="PROSITE" id="PS50053">
    <property type="entry name" value="UBIQUITIN_2"/>
    <property type="match status" value="1"/>
</dbReference>
<dbReference type="PANTHER" id="PTHR16470">
    <property type="entry name" value="UBIQUITIN DOMAIN-CONTAINING PROTEIN UBFD1"/>
    <property type="match status" value="1"/>
</dbReference>
<dbReference type="PANTHER" id="PTHR16470:SF0">
    <property type="entry name" value="UBIQUITIN DOMAIN-CONTAINING PROTEIN UBFD1"/>
    <property type="match status" value="1"/>
</dbReference>
<dbReference type="GO" id="GO:0045296">
    <property type="term" value="F:cadherin binding"/>
    <property type="evidence" value="ECO:0007669"/>
    <property type="project" value="TreeGrafter"/>
</dbReference>
<feature type="compositionally biased region" description="Basic and acidic residues" evidence="1">
    <location>
        <begin position="10"/>
        <end position="24"/>
    </location>
</feature>
<dbReference type="AlphaFoldDB" id="A0AAD3DY40"/>
<reference evidence="3 4" key="1">
    <citation type="journal article" date="2021" name="Sci. Rep.">
        <title>Genome sequencing of the multicellular alga Astrephomene provides insights into convergent evolution of germ-soma differentiation.</title>
        <authorList>
            <person name="Yamashita S."/>
            <person name="Yamamoto K."/>
            <person name="Matsuzaki R."/>
            <person name="Suzuki S."/>
            <person name="Yamaguchi H."/>
            <person name="Hirooka S."/>
            <person name="Minakuchi Y."/>
            <person name="Miyagishima S."/>
            <person name="Kawachi M."/>
            <person name="Toyoda A."/>
            <person name="Nozaki H."/>
        </authorList>
    </citation>
    <scope>NUCLEOTIDE SEQUENCE [LARGE SCALE GENOMIC DNA]</scope>
    <source>
        <strain evidence="3 4">NIES-4017</strain>
    </source>
</reference>
<sequence>MSDNVPPDLAAKEMEAELAEKASEDDAEPSSGPASAEPAAPVEEVAFKIQFGKNNSDVKRPYDSTVGELKGEIEKQLGIPSKLQKLMCKGSALKDDGATLRQAGLKEGAKLLLIGSNPSAVDAAKAAAAGASAGGEWDAPKNEEPIHKQTQHAKVLAKGVPDGALPGIAERQVPLEDKMTAIPGLLNSQGSKLRLTFKEELQQLWLGSETATQKVPYGTVSKIESWPLPDHPGYSLLALHLGTGGVSKYWIYFFPSQYVAGLKIRVLGVQSLI</sequence>
<dbReference type="Pfam" id="PF00240">
    <property type="entry name" value="ubiquitin"/>
    <property type="match status" value="1"/>
</dbReference>
<dbReference type="SUPFAM" id="SSF54236">
    <property type="entry name" value="Ubiquitin-like"/>
    <property type="match status" value="1"/>
</dbReference>
<protein>
    <recommendedName>
        <fullName evidence="2">Ubiquitin-like domain-containing protein</fullName>
    </recommendedName>
</protein>
<dbReference type="Proteomes" id="UP001054857">
    <property type="component" value="Unassembled WGS sequence"/>
</dbReference>
<keyword evidence="4" id="KW-1185">Reference proteome</keyword>
<dbReference type="InterPro" id="IPR029071">
    <property type="entry name" value="Ubiquitin-like_domsf"/>
</dbReference>
<gene>
    <name evidence="3" type="ORF">Agub_g9711</name>
</gene>
<name>A0AAD3DY40_9CHLO</name>
<evidence type="ECO:0000259" key="2">
    <source>
        <dbReference type="PROSITE" id="PS50053"/>
    </source>
</evidence>
<dbReference type="Gene3D" id="3.10.20.90">
    <property type="entry name" value="Phosphatidylinositol 3-kinase Catalytic Subunit, Chain A, domain 1"/>
    <property type="match status" value="1"/>
</dbReference>
<dbReference type="InterPro" id="IPR039120">
    <property type="entry name" value="UBFD1"/>
</dbReference>
<feature type="domain" description="Ubiquitin-like" evidence="2">
    <location>
        <begin position="43"/>
        <end position="120"/>
    </location>
</feature>
<dbReference type="EMBL" id="BMAR01000021">
    <property type="protein sequence ID" value="GFR47911.1"/>
    <property type="molecule type" value="Genomic_DNA"/>
</dbReference>
<comment type="caution">
    <text evidence="3">The sequence shown here is derived from an EMBL/GenBank/DDBJ whole genome shotgun (WGS) entry which is preliminary data.</text>
</comment>
<dbReference type="Pfam" id="PF25343">
    <property type="entry name" value="PH_UBFD1_C"/>
    <property type="match status" value="1"/>
</dbReference>
<feature type="region of interest" description="Disordered" evidence="1">
    <location>
        <begin position="1"/>
        <end position="43"/>
    </location>
</feature>
<dbReference type="InterPro" id="IPR000626">
    <property type="entry name" value="Ubiquitin-like_dom"/>
</dbReference>
<evidence type="ECO:0000313" key="3">
    <source>
        <dbReference type="EMBL" id="GFR47911.1"/>
    </source>
</evidence>
<evidence type="ECO:0000313" key="4">
    <source>
        <dbReference type="Proteomes" id="UP001054857"/>
    </source>
</evidence>
<dbReference type="InterPro" id="IPR057455">
    <property type="entry name" value="UBFD1_C"/>
</dbReference>
<evidence type="ECO:0000256" key="1">
    <source>
        <dbReference type="SAM" id="MobiDB-lite"/>
    </source>
</evidence>
<feature type="compositionally biased region" description="Low complexity" evidence="1">
    <location>
        <begin position="29"/>
        <end position="43"/>
    </location>
</feature>
<accession>A0AAD3DY40</accession>
<dbReference type="GO" id="GO:0003723">
    <property type="term" value="F:RNA binding"/>
    <property type="evidence" value="ECO:0007669"/>
    <property type="project" value="TreeGrafter"/>
</dbReference>
<dbReference type="SMART" id="SM00213">
    <property type="entry name" value="UBQ"/>
    <property type="match status" value="1"/>
</dbReference>
<proteinExistence type="predicted"/>
<organism evidence="3 4">
    <name type="scientific">Astrephomene gubernaculifera</name>
    <dbReference type="NCBI Taxonomy" id="47775"/>
    <lineage>
        <taxon>Eukaryota</taxon>
        <taxon>Viridiplantae</taxon>
        <taxon>Chlorophyta</taxon>
        <taxon>core chlorophytes</taxon>
        <taxon>Chlorophyceae</taxon>
        <taxon>CS clade</taxon>
        <taxon>Chlamydomonadales</taxon>
        <taxon>Astrephomenaceae</taxon>
        <taxon>Astrephomene</taxon>
    </lineage>
</organism>